<evidence type="ECO:0000256" key="11">
    <source>
        <dbReference type="ARBA" id="ARBA00022917"/>
    </source>
</evidence>
<evidence type="ECO:0000256" key="5">
    <source>
        <dbReference type="ARBA" id="ARBA00022598"/>
    </source>
</evidence>
<dbReference type="PANTHER" id="PTHR11777:SF9">
    <property type="entry name" value="ALANINE--TRNA LIGASE, CYTOPLASMIC"/>
    <property type="match status" value="1"/>
</dbReference>
<dbReference type="InterPro" id="IPR012947">
    <property type="entry name" value="tRNA_SAD"/>
</dbReference>
<keyword evidence="5 14" id="KW-0436">Ligase</keyword>
<dbReference type="InterPro" id="IPR050058">
    <property type="entry name" value="Ala-tRNA_ligase"/>
</dbReference>
<evidence type="ECO:0000256" key="7">
    <source>
        <dbReference type="ARBA" id="ARBA00022741"/>
    </source>
</evidence>
<keyword evidence="4" id="KW-0820">tRNA-binding</keyword>
<keyword evidence="6" id="KW-0479">Metal-binding</keyword>
<protein>
    <recommendedName>
        <fullName evidence="3">alanine--tRNA ligase</fullName>
        <ecNumber evidence="3">6.1.1.7</ecNumber>
    </recommendedName>
</protein>
<dbReference type="GO" id="GO:0005829">
    <property type="term" value="C:cytosol"/>
    <property type="evidence" value="ECO:0007669"/>
    <property type="project" value="TreeGrafter"/>
</dbReference>
<dbReference type="GO" id="GO:0046872">
    <property type="term" value="F:metal ion binding"/>
    <property type="evidence" value="ECO:0007669"/>
    <property type="project" value="UniProtKB-KW"/>
</dbReference>
<evidence type="ECO:0000256" key="1">
    <source>
        <dbReference type="ARBA" id="ARBA00001947"/>
    </source>
</evidence>
<organism evidence="14">
    <name type="scientific">bioreactor metagenome</name>
    <dbReference type="NCBI Taxonomy" id="1076179"/>
    <lineage>
        <taxon>unclassified sequences</taxon>
        <taxon>metagenomes</taxon>
        <taxon>ecological metagenomes</taxon>
    </lineage>
</organism>
<dbReference type="Pfam" id="PF07973">
    <property type="entry name" value="tRNA_SAD"/>
    <property type="match status" value="1"/>
</dbReference>
<evidence type="ECO:0000259" key="13">
    <source>
        <dbReference type="PROSITE" id="PS50860"/>
    </source>
</evidence>
<evidence type="ECO:0000256" key="3">
    <source>
        <dbReference type="ARBA" id="ARBA00013168"/>
    </source>
</evidence>
<keyword evidence="7" id="KW-0547">Nucleotide-binding</keyword>
<evidence type="ECO:0000256" key="2">
    <source>
        <dbReference type="ARBA" id="ARBA00008226"/>
    </source>
</evidence>
<keyword evidence="9" id="KW-0067">ATP-binding</keyword>
<proteinExistence type="inferred from homology"/>
<evidence type="ECO:0000256" key="6">
    <source>
        <dbReference type="ARBA" id="ARBA00022723"/>
    </source>
</evidence>
<reference evidence="14" key="1">
    <citation type="submission" date="2019-08" db="EMBL/GenBank/DDBJ databases">
        <authorList>
            <person name="Kucharzyk K."/>
            <person name="Murdoch R.W."/>
            <person name="Higgins S."/>
            <person name="Loffler F."/>
        </authorList>
    </citation>
    <scope>NUCLEOTIDE SEQUENCE</scope>
</reference>
<dbReference type="GO" id="GO:0002161">
    <property type="term" value="F:aminoacyl-tRNA deacylase activity"/>
    <property type="evidence" value="ECO:0007669"/>
    <property type="project" value="TreeGrafter"/>
</dbReference>
<dbReference type="EC" id="6.1.1.7" evidence="3"/>
<dbReference type="Gene3D" id="3.30.54.20">
    <property type="match status" value="1"/>
</dbReference>
<dbReference type="GO" id="GO:0004813">
    <property type="term" value="F:alanine-tRNA ligase activity"/>
    <property type="evidence" value="ECO:0007669"/>
    <property type="project" value="UniProtKB-EC"/>
</dbReference>
<evidence type="ECO:0000256" key="10">
    <source>
        <dbReference type="ARBA" id="ARBA00022884"/>
    </source>
</evidence>
<keyword evidence="8" id="KW-0862">Zinc</keyword>
<dbReference type="SMART" id="SM00863">
    <property type="entry name" value="tRNA_SAD"/>
    <property type="match status" value="1"/>
</dbReference>
<evidence type="ECO:0000313" key="14">
    <source>
        <dbReference type="EMBL" id="MPM95187.1"/>
    </source>
</evidence>
<keyword evidence="11" id="KW-0648">Protein biosynthesis</keyword>
<keyword evidence="10" id="KW-0694">RNA-binding</keyword>
<dbReference type="FunFam" id="3.30.980.10:FF:000004">
    <property type="entry name" value="Alanine--tRNA ligase, cytoplasmic"/>
    <property type="match status" value="1"/>
</dbReference>
<feature type="domain" description="Alanyl-transfer RNA synthetases family profile" evidence="13">
    <location>
        <begin position="1"/>
        <end position="125"/>
    </location>
</feature>
<dbReference type="InterPro" id="IPR018165">
    <property type="entry name" value="Ala-tRNA-synth_IIc_core"/>
</dbReference>
<name>A0A645E0K7_9ZZZZ</name>
<comment type="similarity">
    <text evidence="2">Belongs to the class-II aminoacyl-tRNA synthetase family.</text>
</comment>
<comment type="cofactor">
    <cofactor evidence="1">
        <name>Zn(2+)</name>
        <dbReference type="ChEBI" id="CHEBI:29105"/>
    </cofactor>
</comment>
<evidence type="ECO:0000256" key="12">
    <source>
        <dbReference type="ARBA" id="ARBA00023146"/>
    </source>
</evidence>
<gene>
    <name evidence="14" type="primary">alaS_43</name>
    <name evidence="14" type="ORF">SDC9_142340</name>
</gene>
<dbReference type="GO" id="GO:0005524">
    <property type="term" value="F:ATP binding"/>
    <property type="evidence" value="ECO:0007669"/>
    <property type="project" value="UniProtKB-KW"/>
</dbReference>
<comment type="caution">
    <text evidence="14">The sequence shown here is derived from an EMBL/GenBank/DDBJ whole genome shotgun (WGS) entry which is preliminary data.</text>
</comment>
<keyword evidence="12" id="KW-0030">Aminoacyl-tRNA synthetase</keyword>
<dbReference type="Gene3D" id="3.30.980.10">
    <property type="entry name" value="Threonyl-trna Synthetase, Chain A, domain 2"/>
    <property type="match status" value="1"/>
</dbReference>
<dbReference type="FunFam" id="3.30.54.20:FF:000001">
    <property type="entry name" value="Alanine--tRNA ligase"/>
    <property type="match status" value="1"/>
</dbReference>
<dbReference type="PROSITE" id="PS50860">
    <property type="entry name" value="AA_TRNA_LIGASE_II_ALA"/>
    <property type="match status" value="1"/>
</dbReference>
<dbReference type="GO" id="GO:0006419">
    <property type="term" value="P:alanyl-tRNA aminoacylation"/>
    <property type="evidence" value="ECO:0007669"/>
    <property type="project" value="InterPro"/>
</dbReference>
<evidence type="ECO:0000256" key="4">
    <source>
        <dbReference type="ARBA" id="ARBA00022555"/>
    </source>
</evidence>
<evidence type="ECO:0000256" key="8">
    <source>
        <dbReference type="ARBA" id="ARBA00022833"/>
    </source>
</evidence>
<accession>A0A645E0K7</accession>
<sequence>MLGDHVAQKGSNITAERLRFDFSHEEKMTPEQIAEVEQLVNDAIRRALPINMTEMSVDDARAAGAIGLFGDRYGERVKVYAMGDFSKEICGGPHAANTGELKSFKILKEESSSRGIRRIKAVIGA</sequence>
<dbReference type="AlphaFoldDB" id="A0A645E0K7"/>
<dbReference type="GO" id="GO:0000049">
    <property type="term" value="F:tRNA binding"/>
    <property type="evidence" value="ECO:0007669"/>
    <property type="project" value="UniProtKB-KW"/>
</dbReference>
<evidence type="ECO:0000256" key="9">
    <source>
        <dbReference type="ARBA" id="ARBA00022840"/>
    </source>
</evidence>
<dbReference type="InterPro" id="IPR018163">
    <property type="entry name" value="Thr/Ala-tRNA-synth_IIc_edit"/>
</dbReference>
<dbReference type="EMBL" id="VSSQ01041708">
    <property type="protein sequence ID" value="MPM95187.1"/>
    <property type="molecule type" value="Genomic_DNA"/>
</dbReference>
<dbReference type="SUPFAM" id="SSF55186">
    <property type="entry name" value="ThrRS/AlaRS common domain"/>
    <property type="match status" value="1"/>
</dbReference>
<dbReference type="PANTHER" id="PTHR11777">
    <property type="entry name" value="ALANYL-TRNA SYNTHETASE"/>
    <property type="match status" value="1"/>
</dbReference>